<accession>A0ABU9X8Y7</accession>
<keyword evidence="2" id="KW-1133">Transmembrane helix</keyword>
<organism evidence="3 4">
    <name type="scientific">Psychrobacter saeujeotis</name>
    <dbReference type="NCBI Taxonomy" id="3143436"/>
    <lineage>
        <taxon>Bacteria</taxon>
        <taxon>Pseudomonadati</taxon>
        <taxon>Pseudomonadota</taxon>
        <taxon>Gammaproteobacteria</taxon>
        <taxon>Moraxellales</taxon>
        <taxon>Moraxellaceae</taxon>
        <taxon>Psychrobacter</taxon>
    </lineage>
</organism>
<evidence type="ECO:0000313" key="3">
    <source>
        <dbReference type="EMBL" id="MEN2751863.1"/>
    </source>
</evidence>
<gene>
    <name evidence="3" type="ORF">AAIR29_09480</name>
</gene>
<dbReference type="RefSeq" id="WP_299218603.1">
    <property type="nucleotide sequence ID" value="NZ_JBDGHN010000005.1"/>
</dbReference>
<dbReference type="Proteomes" id="UP001461960">
    <property type="component" value="Unassembled WGS sequence"/>
</dbReference>
<protein>
    <submittedName>
        <fullName evidence="3">Exopolysaccharide biosynthesis protein</fullName>
    </submittedName>
</protein>
<evidence type="ECO:0000256" key="1">
    <source>
        <dbReference type="SAM" id="MobiDB-lite"/>
    </source>
</evidence>
<dbReference type="EMBL" id="JBDGHN010000005">
    <property type="protein sequence ID" value="MEN2751863.1"/>
    <property type="molecule type" value="Genomic_DNA"/>
</dbReference>
<feature type="compositionally biased region" description="Basic and acidic residues" evidence="1">
    <location>
        <begin position="13"/>
        <end position="36"/>
    </location>
</feature>
<sequence length="232" mass="25198">MTDDNSSPHKSGVRTDHHLVTLDKHKSAYRDKENSESSHSSSEHSLTAVLKQLDPDKDAGKVDIGDIMDTLNSKGFGPLIFAPALIAIMPTGGIPGVPTVCGIIIILISIQMLFGKERPWLPQFVDNISFDEDKLHKGVNIASKATRWIDKVVKPRLKSLTSNKAKKVAAALCIFAALAMIPLELIPFAVMIPAASVILFAIALITEDGYVFLAGLLLNLVTIYFLITQVLL</sequence>
<keyword evidence="4" id="KW-1185">Reference proteome</keyword>
<dbReference type="Pfam" id="PF06055">
    <property type="entry name" value="ExoD"/>
    <property type="match status" value="1"/>
</dbReference>
<name>A0ABU9X8Y7_9GAMM</name>
<reference evidence="3 4" key="1">
    <citation type="submission" date="2024-05" db="EMBL/GenBank/DDBJ databases">
        <authorList>
            <person name="Kim H.-Y."/>
            <person name="Kim E."/>
            <person name="Cai Y."/>
            <person name="Yang S.-M."/>
            <person name="Lee W."/>
        </authorList>
    </citation>
    <scope>NUCLEOTIDE SEQUENCE [LARGE SCALE GENOMIC DNA]</scope>
    <source>
        <strain evidence="3 4">FBL11</strain>
    </source>
</reference>
<keyword evidence="2" id="KW-0812">Transmembrane</keyword>
<feature type="transmembrane region" description="Helical" evidence="2">
    <location>
        <begin position="209"/>
        <end position="227"/>
    </location>
</feature>
<dbReference type="PANTHER" id="PTHR41795:SF1">
    <property type="entry name" value="EXOPOLYSACCHARIDE SYNTHESIS PROTEIN"/>
    <property type="match status" value="1"/>
</dbReference>
<proteinExistence type="predicted"/>
<evidence type="ECO:0000313" key="4">
    <source>
        <dbReference type="Proteomes" id="UP001461960"/>
    </source>
</evidence>
<feature type="region of interest" description="Disordered" evidence="1">
    <location>
        <begin position="1"/>
        <end position="46"/>
    </location>
</feature>
<dbReference type="PIRSF" id="PIRSF033239">
    <property type="entry name" value="ExoD"/>
    <property type="match status" value="1"/>
</dbReference>
<comment type="caution">
    <text evidence="3">The sequence shown here is derived from an EMBL/GenBank/DDBJ whole genome shotgun (WGS) entry which is preliminary data.</text>
</comment>
<keyword evidence="2" id="KW-0472">Membrane</keyword>
<feature type="transmembrane region" description="Helical" evidence="2">
    <location>
        <begin position="170"/>
        <end position="203"/>
    </location>
</feature>
<evidence type="ECO:0000256" key="2">
    <source>
        <dbReference type="SAM" id="Phobius"/>
    </source>
</evidence>
<dbReference type="InterPro" id="IPR010331">
    <property type="entry name" value="ExoD"/>
</dbReference>
<feature type="transmembrane region" description="Helical" evidence="2">
    <location>
        <begin position="80"/>
        <end position="108"/>
    </location>
</feature>
<dbReference type="PANTHER" id="PTHR41795">
    <property type="entry name" value="EXOPOLYSACCHARIDE SYNTHESIS PROTEIN"/>
    <property type="match status" value="1"/>
</dbReference>